<organism evidence="4">
    <name type="scientific">Hydatigena taeniaeformis</name>
    <name type="common">Feline tapeworm</name>
    <name type="synonym">Taenia taeniaeformis</name>
    <dbReference type="NCBI Taxonomy" id="6205"/>
    <lineage>
        <taxon>Eukaryota</taxon>
        <taxon>Metazoa</taxon>
        <taxon>Spiralia</taxon>
        <taxon>Lophotrochozoa</taxon>
        <taxon>Platyhelminthes</taxon>
        <taxon>Cestoda</taxon>
        <taxon>Eucestoda</taxon>
        <taxon>Cyclophyllidea</taxon>
        <taxon>Taeniidae</taxon>
        <taxon>Hydatigera</taxon>
    </lineage>
</organism>
<proteinExistence type="predicted"/>
<reference evidence="4" key="1">
    <citation type="submission" date="2017-02" db="UniProtKB">
        <authorList>
            <consortium name="WormBaseParasite"/>
        </authorList>
    </citation>
    <scope>IDENTIFICATION</scope>
</reference>
<dbReference type="AlphaFoldDB" id="A0A0R3WJ32"/>
<dbReference type="WBParaSite" id="TTAC_0000065801-mRNA-1">
    <property type="protein sequence ID" value="TTAC_0000065801-mRNA-1"/>
    <property type="gene ID" value="TTAC_0000065801"/>
</dbReference>
<name>A0A0R3WJ32_HYDTA</name>
<dbReference type="Proteomes" id="UP000274429">
    <property type="component" value="Unassembled WGS sequence"/>
</dbReference>
<gene>
    <name evidence="2" type="ORF">TTAC_LOCUS659</name>
</gene>
<evidence type="ECO:0000313" key="4">
    <source>
        <dbReference type="WBParaSite" id="TTAC_0000065801-mRNA-1"/>
    </source>
</evidence>
<protein>
    <submittedName>
        <fullName evidence="4">Zasp-like motif domain-containing protein</fullName>
    </submittedName>
</protein>
<evidence type="ECO:0000256" key="1">
    <source>
        <dbReference type="SAM" id="MobiDB-lite"/>
    </source>
</evidence>
<accession>A0A0R3WJ32</accession>
<evidence type="ECO:0000313" key="2">
    <source>
        <dbReference type="EMBL" id="VDM16799.1"/>
    </source>
</evidence>
<sequence>MEELVGPRARTAARNGSRLFNIRGPETATTPSHACQYRRRRLVESLPARRNLRDTNSLNQPHCVMMGTQNGAPPRTAYPDSQIPVLLYNPPIDLQERANRSTPPEPPRAAIDPPKHPTNHAINLSDMQDRRVRYPKPKPTPVILQTLTEFKHHQPIGKMSDPTWRRAANKEPYDGHTTSGFILQMAEFDQHQDLQGGNT</sequence>
<dbReference type="EMBL" id="UYWX01000074">
    <property type="protein sequence ID" value="VDM16799.1"/>
    <property type="molecule type" value="Genomic_DNA"/>
</dbReference>
<evidence type="ECO:0000313" key="3">
    <source>
        <dbReference type="Proteomes" id="UP000274429"/>
    </source>
</evidence>
<feature type="region of interest" description="Disordered" evidence="1">
    <location>
        <begin position="95"/>
        <end position="127"/>
    </location>
</feature>
<reference evidence="2 3" key="2">
    <citation type="submission" date="2018-11" db="EMBL/GenBank/DDBJ databases">
        <authorList>
            <consortium name="Pathogen Informatics"/>
        </authorList>
    </citation>
    <scope>NUCLEOTIDE SEQUENCE [LARGE SCALE GENOMIC DNA]</scope>
</reference>
<keyword evidence="3" id="KW-1185">Reference proteome</keyword>